<proteinExistence type="predicted"/>
<dbReference type="WBParaSite" id="nRc.2.0.1.t23874-RA">
    <property type="protein sequence ID" value="nRc.2.0.1.t23874-RA"/>
    <property type="gene ID" value="nRc.2.0.1.g23874"/>
</dbReference>
<name>A0A915JBL8_ROMCU</name>
<evidence type="ECO:0000313" key="2">
    <source>
        <dbReference type="WBParaSite" id="nRc.2.0.1.t23874-RA"/>
    </source>
</evidence>
<keyword evidence="1" id="KW-1185">Reference proteome</keyword>
<dbReference type="Proteomes" id="UP000887565">
    <property type="component" value="Unplaced"/>
</dbReference>
<sequence length="60" mass="7235">MVETAYNGTGWNDKRWARGKWPAKVYKKRRGKSWATNKLMDLLEYIDLLDEVLDEDWEED</sequence>
<dbReference type="AlphaFoldDB" id="A0A915JBL8"/>
<reference evidence="2" key="1">
    <citation type="submission" date="2022-11" db="UniProtKB">
        <authorList>
            <consortium name="WormBaseParasite"/>
        </authorList>
    </citation>
    <scope>IDENTIFICATION</scope>
</reference>
<evidence type="ECO:0000313" key="1">
    <source>
        <dbReference type="Proteomes" id="UP000887565"/>
    </source>
</evidence>
<organism evidence="1 2">
    <name type="scientific">Romanomermis culicivorax</name>
    <name type="common">Nematode worm</name>
    <dbReference type="NCBI Taxonomy" id="13658"/>
    <lineage>
        <taxon>Eukaryota</taxon>
        <taxon>Metazoa</taxon>
        <taxon>Ecdysozoa</taxon>
        <taxon>Nematoda</taxon>
        <taxon>Enoplea</taxon>
        <taxon>Dorylaimia</taxon>
        <taxon>Mermithida</taxon>
        <taxon>Mermithoidea</taxon>
        <taxon>Mermithidae</taxon>
        <taxon>Romanomermis</taxon>
    </lineage>
</organism>
<protein>
    <submittedName>
        <fullName evidence="2">Uncharacterized protein</fullName>
    </submittedName>
</protein>
<accession>A0A915JBL8</accession>